<organism evidence="1 2">
    <name type="scientific">Polycladomyces abyssicola</name>
    <dbReference type="NCBI Taxonomy" id="1125966"/>
    <lineage>
        <taxon>Bacteria</taxon>
        <taxon>Bacillati</taxon>
        <taxon>Bacillota</taxon>
        <taxon>Bacilli</taxon>
        <taxon>Bacillales</taxon>
        <taxon>Thermoactinomycetaceae</taxon>
        <taxon>Polycladomyces</taxon>
    </lineage>
</organism>
<reference evidence="1" key="1">
    <citation type="journal article" date="2013" name="Int. J. Syst. Evol. Microbiol.">
        <title>Polycladomyces abyssicola gen. nov., sp. nov., a thermophilic filamentous bacterium isolated from hemipelagic sediment.</title>
        <authorList>
            <person name="Tsubouchi T."/>
            <person name="Shimane Y."/>
            <person name="Mori K."/>
            <person name="Usui K."/>
            <person name="Hiraki T."/>
            <person name="Tame A."/>
            <person name="Uematsu K."/>
            <person name="Maruyama T."/>
            <person name="Hatada Y."/>
        </authorList>
    </citation>
    <scope>NUCLEOTIDE SEQUENCE</scope>
    <source>
        <strain evidence="1">JIR-001</strain>
    </source>
</reference>
<dbReference type="AlphaFoldDB" id="A0A8D5UCM9"/>
<proteinExistence type="predicted"/>
<dbReference type="KEGG" id="pabs:JIR001_04430"/>
<protein>
    <submittedName>
        <fullName evidence="1">Uncharacterized protein</fullName>
    </submittedName>
</protein>
<reference evidence="1" key="2">
    <citation type="journal article" date="2021" name="Microbiol. Resour. Announc.">
        <title>Complete Genome Sequence of Polycladomyces abyssicola JIR-001T, Isolated from Hemipelagic Sediment in Deep Seawater.</title>
        <authorList>
            <person name="Tsubouchi T."/>
            <person name="Kaneko Y."/>
        </authorList>
    </citation>
    <scope>NUCLEOTIDE SEQUENCE</scope>
    <source>
        <strain evidence="1">JIR-001</strain>
    </source>
</reference>
<gene>
    <name evidence="1" type="ORF">JIR001_04430</name>
</gene>
<evidence type="ECO:0000313" key="2">
    <source>
        <dbReference type="Proteomes" id="UP000677436"/>
    </source>
</evidence>
<evidence type="ECO:0000313" key="1">
    <source>
        <dbReference type="EMBL" id="BCU80660.1"/>
    </source>
</evidence>
<name>A0A8D5UCM9_9BACL</name>
<accession>A0A8D5UCM9</accession>
<sequence length="85" mass="9567">MSPHRLMFQIHPKCFRVTDMRPRTLGRDEGVYAVVVCLSRAIPDEVPFDGISRGGHPPDIGKHMRYPVIIDKYQVFSATAADLEG</sequence>
<keyword evidence="2" id="KW-1185">Reference proteome</keyword>
<dbReference type="EMBL" id="AP024601">
    <property type="protein sequence ID" value="BCU80660.1"/>
    <property type="molecule type" value="Genomic_DNA"/>
</dbReference>
<dbReference type="Proteomes" id="UP000677436">
    <property type="component" value="Chromosome"/>
</dbReference>